<dbReference type="GO" id="GO:0000209">
    <property type="term" value="P:protein polyubiquitination"/>
    <property type="evidence" value="ECO:0007669"/>
    <property type="project" value="TreeGrafter"/>
</dbReference>
<keyword evidence="3" id="KW-0677">Repeat</keyword>
<dbReference type="GO" id="GO:0035556">
    <property type="term" value="P:intracellular signal transduction"/>
    <property type="evidence" value="ECO:0007669"/>
    <property type="project" value="InterPro"/>
</dbReference>
<dbReference type="AlphaFoldDB" id="A0A9Q1DAA9"/>
<dbReference type="EMBL" id="JAFJMO010000011">
    <property type="protein sequence ID" value="KAJ8263414.1"/>
    <property type="molecule type" value="Genomic_DNA"/>
</dbReference>
<dbReference type="SUPFAM" id="SSF50978">
    <property type="entry name" value="WD40 repeat-like"/>
    <property type="match status" value="1"/>
</dbReference>
<evidence type="ECO:0000256" key="2">
    <source>
        <dbReference type="ARBA" id="ARBA00022574"/>
    </source>
</evidence>
<keyword evidence="8" id="KW-1185">Reference proteome</keyword>
<dbReference type="InterPro" id="IPR020472">
    <property type="entry name" value="WD40_PAC1"/>
</dbReference>
<keyword evidence="2 5" id="KW-0853">WD repeat</keyword>
<dbReference type="Pfam" id="PF07525">
    <property type="entry name" value="SOCS_box"/>
    <property type="match status" value="1"/>
</dbReference>
<dbReference type="Gene3D" id="2.130.10.10">
    <property type="entry name" value="YVTN repeat-like/Quinoprotein amine dehydrogenase"/>
    <property type="match status" value="2"/>
</dbReference>
<evidence type="ECO:0000313" key="7">
    <source>
        <dbReference type="EMBL" id="KAJ8263414.1"/>
    </source>
</evidence>
<feature type="repeat" description="WD" evidence="5">
    <location>
        <begin position="154"/>
        <end position="196"/>
    </location>
</feature>
<evidence type="ECO:0000256" key="4">
    <source>
        <dbReference type="ARBA" id="ARBA00022786"/>
    </source>
</evidence>
<dbReference type="PANTHER" id="PTHR15622:SF1">
    <property type="entry name" value="WD REPEAT AND SOCS BOX-CONTAINING PROTEIN 2"/>
    <property type="match status" value="1"/>
</dbReference>
<dbReference type="InterPro" id="IPR001680">
    <property type="entry name" value="WD40_rpt"/>
</dbReference>
<proteinExistence type="predicted"/>
<comment type="caution">
    <text evidence="7">The sequence shown here is derived from an EMBL/GenBank/DDBJ whole genome shotgun (WGS) entry which is preliminary data.</text>
</comment>
<dbReference type="Proteomes" id="UP001152803">
    <property type="component" value="Unassembled WGS sequence"/>
</dbReference>
<comment type="pathway">
    <text evidence="1">Protein modification; protein ubiquitination.</text>
</comment>
<dbReference type="PROSITE" id="PS00678">
    <property type="entry name" value="WD_REPEATS_1"/>
    <property type="match status" value="1"/>
</dbReference>
<keyword evidence="4" id="KW-0833">Ubl conjugation pathway</keyword>
<feature type="repeat" description="WD" evidence="5">
    <location>
        <begin position="348"/>
        <end position="369"/>
    </location>
</feature>
<evidence type="ECO:0000256" key="5">
    <source>
        <dbReference type="PROSITE-ProRule" id="PRU00221"/>
    </source>
</evidence>
<dbReference type="InterPro" id="IPR036322">
    <property type="entry name" value="WD40_repeat_dom_sf"/>
</dbReference>
<dbReference type="PANTHER" id="PTHR15622">
    <property type="entry name" value="WD40 REPEAT PROTEIN"/>
    <property type="match status" value="1"/>
</dbReference>
<dbReference type="OrthoDB" id="538223at2759"/>
<dbReference type="InterPro" id="IPR019775">
    <property type="entry name" value="WD40_repeat_CS"/>
</dbReference>
<organism evidence="7 8">
    <name type="scientific">Conger conger</name>
    <name type="common">Conger eel</name>
    <name type="synonym">Muraena conger</name>
    <dbReference type="NCBI Taxonomy" id="82655"/>
    <lineage>
        <taxon>Eukaryota</taxon>
        <taxon>Metazoa</taxon>
        <taxon>Chordata</taxon>
        <taxon>Craniata</taxon>
        <taxon>Vertebrata</taxon>
        <taxon>Euteleostomi</taxon>
        <taxon>Actinopterygii</taxon>
        <taxon>Neopterygii</taxon>
        <taxon>Teleostei</taxon>
        <taxon>Anguilliformes</taxon>
        <taxon>Congridae</taxon>
        <taxon>Conger</taxon>
    </lineage>
</organism>
<name>A0A9Q1DAA9_CONCO</name>
<dbReference type="InterPro" id="IPR051983">
    <property type="entry name" value="WSB_SOCS-box_domain"/>
</dbReference>
<protein>
    <recommendedName>
        <fullName evidence="6">SOCS box domain-containing protein</fullName>
    </recommendedName>
</protein>
<dbReference type="SUPFAM" id="SSF158235">
    <property type="entry name" value="SOCS box-like"/>
    <property type="match status" value="1"/>
</dbReference>
<sequence length="426" mass="47874">MDSHNICSSNRPTDIQGAEETAPLIGELKPIHPPSVDGRAGCETWSVEFSPDGSYFAWSKGYGIVQLLRWPLQGIGWHGTAQLPDRGKEKTLDCGQTVWGLAFGPRTSKFARRTNDFKLRELNEIAQPLLLATGLSNGAIKVWEVETGHLCFNLSGHQSVVRDLVFAPNGSLTLVSGSRDTTLRIWDLNKSDKTAQVLSGHTNWVYSVSVSPDCSMIASVCRGNPKVFLWSLRSYTFIRNLKSSDTFQVSCDFSPDGALLVTAAYFDNWETSLWDPYTGEHLFKLQECVQCNCTIMDNPIKAVRFSSEGLHLAFITEDRELRVWELGEDEPLIESKLRHFSCGLCCTFHPQGGVIATGTRDGHVKFWSVPQVVPSLLHFCRMALRFSISTHQVMALPIPTKIKDILTYRNYQDSYDLLCSHHRWRQ</sequence>
<dbReference type="SMART" id="SM00320">
    <property type="entry name" value="WD40"/>
    <property type="match status" value="6"/>
</dbReference>
<dbReference type="Gene3D" id="1.10.750.20">
    <property type="entry name" value="SOCS box"/>
    <property type="match status" value="1"/>
</dbReference>
<evidence type="ECO:0000313" key="8">
    <source>
        <dbReference type="Proteomes" id="UP001152803"/>
    </source>
</evidence>
<dbReference type="Pfam" id="PF00400">
    <property type="entry name" value="WD40"/>
    <property type="match status" value="3"/>
</dbReference>
<dbReference type="PROSITE" id="PS50082">
    <property type="entry name" value="WD_REPEATS_2"/>
    <property type="match status" value="2"/>
</dbReference>
<dbReference type="PROSITE" id="PS50225">
    <property type="entry name" value="SOCS"/>
    <property type="match status" value="1"/>
</dbReference>
<evidence type="ECO:0000256" key="3">
    <source>
        <dbReference type="ARBA" id="ARBA00022737"/>
    </source>
</evidence>
<evidence type="ECO:0000256" key="1">
    <source>
        <dbReference type="ARBA" id="ARBA00004906"/>
    </source>
</evidence>
<dbReference type="InterPro" id="IPR015943">
    <property type="entry name" value="WD40/YVTN_repeat-like_dom_sf"/>
</dbReference>
<dbReference type="SMART" id="SM00253">
    <property type="entry name" value="SOCS"/>
    <property type="match status" value="1"/>
</dbReference>
<evidence type="ECO:0000259" key="6">
    <source>
        <dbReference type="PROSITE" id="PS50225"/>
    </source>
</evidence>
<dbReference type="InterPro" id="IPR036036">
    <property type="entry name" value="SOCS_box-like_dom_sf"/>
</dbReference>
<dbReference type="PROSITE" id="PS50294">
    <property type="entry name" value="WD_REPEATS_REGION"/>
    <property type="match status" value="1"/>
</dbReference>
<dbReference type="SMART" id="SM00969">
    <property type="entry name" value="SOCS_box"/>
    <property type="match status" value="1"/>
</dbReference>
<accession>A0A9Q1DAA9</accession>
<gene>
    <name evidence="7" type="ORF">COCON_G00158710</name>
</gene>
<reference evidence="7" key="1">
    <citation type="journal article" date="2023" name="Science">
        <title>Genome structures resolve the early diversification of teleost fishes.</title>
        <authorList>
            <person name="Parey E."/>
            <person name="Louis A."/>
            <person name="Montfort J."/>
            <person name="Bouchez O."/>
            <person name="Roques C."/>
            <person name="Iampietro C."/>
            <person name="Lluch J."/>
            <person name="Castinel A."/>
            <person name="Donnadieu C."/>
            <person name="Desvignes T."/>
            <person name="Floi Bucao C."/>
            <person name="Jouanno E."/>
            <person name="Wen M."/>
            <person name="Mejri S."/>
            <person name="Dirks R."/>
            <person name="Jansen H."/>
            <person name="Henkel C."/>
            <person name="Chen W.J."/>
            <person name="Zahm M."/>
            <person name="Cabau C."/>
            <person name="Klopp C."/>
            <person name="Thompson A.W."/>
            <person name="Robinson-Rechavi M."/>
            <person name="Braasch I."/>
            <person name="Lecointre G."/>
            <person name="Bobe J."/>
            <person name="Postlethwait J.H."/>
            <person name="Berthelot C."/>
            <person name="Roest Crollius H."/>
            <person name="Guiguen Y."/>
        </authorList>
    </citation>
    <scope>NUCLEOTIDE SEQUENCE</scope>
    <source>
        <strain evidence="7">Concon-B</strain>
    </source>
</reference>
<dbReference type="InterPro" id="IPR001496">
    <property type="entry name" value="SOCS_box"/>
</dbReference>
<feature type="domain" description="SOCS box" evidence="6">
    <location>
        <begin position="373"/>
        <end position="412"/>
    </location>
</feature>
<dbReference type="PRINTS" id="PR00320">
    <property type="entry name" value="GPROTEINBRPT"/>
</dbReference>